<dbReference type="PROSITE" id="PS01159">
    <property type="entry name" value="WW_DOMAIN_1"/>
    <property type="match status" value="1"/>
</dbReference>
<feature type="domain" description="WW" evidence="2">
    <location>
        <begin position="20"/>
        <end position="53"/>
    </location>
</feature>
<name>A9US64_MONBE</name>
<organism evidence="3 4">
    <name type="scientific">Monosiga brevicollis</name>
    <name type="common">Choanoflagellate</name>
    <dbReference type="NCBI Taxonomy" id="81824"/>
    <lineage>
        <taxon>Eukaryota</taxon>
        <taxon>Choanoflagellata</taxon>
        <taxon>Craspedida</taxon>
        <taxon>Salpingoecidae</taxon>
        <taxon>Monosiga</taxon>
    </lineage>
</organism>
<evidence type="ECO:0000313" key="4">
    <source>
        <dbReference type="Proteomes" id="UP000001357"/>
    </source>
</evidence>
<dbReference type="GeneID" id="5888606"/>
<dbReference type="CDD" id="cd00201">
    <property type="entry name" value="WW"/>
    <property type="match status" value="1"/>
</dbReference>
<gene>
    <name evidence="3" type="ORF">MONBRDRAFT_35850</name>
</gene>
<feature type="compositionally biased region" description="Basic and acidic residues" evidence="1">
    <location>
        <begin position="144"/>
        <end position="171"/>
    </location>
</feature>
<evidence type="ECO:0000259" key="2">
    <source>
        <dbReference type="PROSITE" id="PS50020"/>
    </source>
</evidence>
<reference evidence="3 4" key="1">
    <citation type="journal article" date="2008" name="Nature">
        <title>The genome of the choanoflagellate Monosiga brevicollis and the origin of metazoans.</title>
        <authorList>
            <consortium name="JGI Sequencing"/>
            <person name="King N."/>
            <person name="Westbrook M.J."/>
            <person name="Young S.L."/>
            <person name="Kuo A."/>
            <person name="Abedin M."/>
            <person name="Chapman J."/>
            <person name="Fairclough S."/>
            <person name="Hellsten U."/>
            <person name="Isogai Y."/>
            <person name="Letunic I."/>
            <person name="Marr M."/>
            <person name="Pincus D."/>
            <person name="Putnam N."/>
            <person name="Rokas A."/>
            <person name="Wright K.J."/>
            <person name="Zuzow R."/>
            <person name="Dirks W."/>
            <person name="Good M."/>
            <person name="Goodstein D."/>
            <person name="Lemons D."/>
            <person name="Li W."/>
            <person name="Lyons J.B."/>
            <person name="Morris A."/>
            <person name="Nichols S."/>
            <person name="Richter D.J."/>
            <person name="Salamov A."/>
            <person name="Bork P."/>
            <person name="Lim W.A."/>
            <person name="Manning G."/>
            <person name="Miller W.T."/>
            <person name="McGinnis W."/>
            <person name="Shapiro H."/>
            <person name="Tjian R."/>
            <person name="Grigoriev I.V."/>
            <person name="Rokhsar D."/>
        </authorList>
    </citation>
    <scope>NUCLEOTIDE SEQUENCE [LARGE SCALE GENOMIC DNA]</scope>
    <source>
        <strain evidence="4">MX1 / ATCC 50154</strain>
    </source>
</reference>
<feature type="compositionally biased region" description="Polar residues" evidence="1">
    <location>
        <begin position="259"/>
        <end position="275"/>
    </location>
</feature>
<keyword evidence="4" id="KW-1185">Reference proteome</keyword>
<feature type="compositionally biased region" description="Polar residues" evidence="1">
    <location>
        <begin position="24"/>
        <end position="35"/>
    </location>
</feature>
<evidence type="ECO:0000256" key="1">
    <source>
        <dbReference type="SAM" id="MobiDB-lite"/>
    </source>
</evidence>
<evidence type="ECO:0000313" key="3">
    <source>
        <dbReference type="EMBL" id="EDQ92047.1"/>
    </source>
</evidence>
<dbReference type="InterPro" id="IPR001202">
    <property type="entry name" value="WW_dom"/>
</dbReference>
<dbReference type="GO" id="GO:0071004">
    <property type="term" value="C:U2-type prespliceosome"/>
    <property type="evidence" value="ECO:0000318"/>
    <property type="project" value="GO_Central"/>
</dbReference>
<dbReference type="SUPFAM" id="SSF51045">
    <property type="entry name" value="WW domain"/>
    <property type="match status" value="1"/>
</dbReference>
<dbReference type="EMBL" id="CH991544">
    <property type="protein sequence ID" value="EDQ92047.1"/>
    <property type="molecule type" value="Genomic_DNA"/>
</dbReference>
<feature type="compositionally biased region" description="Basic and acidic residues" evidence="1">
    <location>
        <begin position="68"/>
        <end position="108"/>
    </location>
</feature>
<dbReference type="GO" id="GO:0003723">
    <property type="term" value="F:RNA binding"/>
    <property type="evidence" value="ECO:0000318"/>
    <property type="project" value="GO_Central"/>
</dbReference>
<proteinExistence type="predicted"/>
<feature type="region of interest" description="Disordered" evidence="1">
    <location>
        <begin position="1"/>
        <end position="304"/>
    </location>
</feature>
<protein>
    <recommendedName>
        <fullName evidence="2">WW domain-containing protein</fullName>
    </recommendedName>
</protein>
<dbReference type="PROSITE" id="PS50020">
    <property type="entry name" value="WW_DOMAIN_2"/>
    <property type="match status" value="1"/>
</dbReference>
<feature type="compositionally biased region" description="Basic residues" evidence="1">
    <location>
        <begin position="128"/>
        <end position="142"/>
    </location>
</feature>
<dbReference type="InParanoid" id="A9US64"/>
<sequence>MSASQGRVSGGGGDDTNARVPSGQHWQSHVASNGKTYFFNVKTKESRWEPPPGWTATDGRVNAVSSTAERDRPRHDRSMPGHPRSEHRGSTRPEHQHAAPRTHFRESGHALPPRGGPPHPSVSTHPPQHSHPHPHPHHRPAHGMHPERRPDFHPERDHFRNRTEPRMRADWSHGPSGAPVGHRGPPPPSSDYRSRRASDHRPHRPEHHLRPEAPPPPRGNPGSRHDQHSSAHTRGPPARAYPPPPSESDPHHRDGAKRTLSSESNAILPSKSSRSSLREDPPAARASLGAPPRSGTDLSTSTTSEAILSETQRSLCASKLASLRASLRQQILATRLDVLDYRVVAMEDMEF</sequence>
<dbReference type="InterPro" id="IPR036020">
    <property type="entry name" value="WW_dom_sf"/>
</dbReference>
<dbReference type="SMART" id="SM00456">
    <property type="entry name" value="WW"/>
    <property type="match status" value="1"/>
</dbReference>
<dbReference type="KEGG" id="mbr:MONBRDRAFT_35850"/>
<dbReference type="Proteomes" id="UP000001357">
    <property type="component" value="Unassembled WGS sequence"/>
</dbReference>
<feature type="compositionally biased region" description="Basic and acidic residues" evidence="1">
    <location>
        <begin position="248"/>
        <end position="257"/>
    </location>
</feature>
<dbReference type="GO" id="GO:0000398">
    <property type="term" value="P:mRNA splicing, via spliceosome"/>
    <property type="evidence" value="ECO:0000318"/>
    <property type="project" value="GO_Central"/>
</dbReference>
<dbReference type="GO" id="GO:0005685">
    <property type="term" value="C:U1 snRNP"/>
    <property type="evidence" value="ECO:0000318"/>
    <property type="project" value="GO_Central"/>
</dbReference>
<dbReference type="Pfam" id="PF00397">
    <property type="entry name" value="WW"/>
    <property type="match status" value="1"/>
</dbReference>
<dbReference type="AlphaFoldDB" id="A9US64"/>
<dbReference type="Gene3D" id="2.20.70.10">
    <property type="match status" value="1"/>
</dbReference>
<accession>A9US64</accession>
<dbReference type="OMA" id="NRTEPRM"/>
<dbReference type="RefSeq" id="XP_001743333.1">
    <property type="nucleotide sequence ID" value="XM_001743281.1"/>
</dbReference>